<name>A0A9D1RBP1_9FIRM</name>
<protein>
    <submittedName>
        <fullName evidence="1">Uncharacterized protein</fullName>
    </submittedName>
</protein>
<comment type="caution">
    <text evidence="1">The sequence shown here is derived from an EMBL/GenBank/DDBJ whole genome shotgun (WGS) entry which is preliminary data.</text>
</comment>
<organism evidence="1 2">
    <name type="scientific">Candidatus Dorea gallistercoris</name>
    <dbReference type="NCBI Taxonomy" id="2838542"/>
    <lineage>
        <taxon>Bacteria</taxon>
        <taxon>Bacillati</taxon>
        <taxon>Bacillota</taxon>
        <taxon>Clostridia</taxon>
        <taxon>Lachnospirales</taxon>
        <taxon>Lachnospiraceae</taxon>
        <taxon>Dorea</taxon>
    </lineage>
</organism>
<gene>
    <name evidence="1" type="ORF">H9873_04710</name>
</gene>
<evidence type="ECO:0000313" key="2">
    <source>
        <dbReference type="Proteomes" id="UP000824263"/>
    </source>
</evidence>
<accession>A0A9D1RBP1</accession>
<dbReference type="EMBL" id="DXGF01000086">
    <property type="protein sequence ID" value="HIW83606.1"/>
    <property type="molecule type" value="Genomic_DNA"/>
</dbReference>
<dbReference type="Proteomes" id="UP000824263">
    <property type="component" value="Unassembled WGS sequence"/>
</dbReference>
<sequence>MFGYIAINKAEMKFKDYDVYHSYYCGLCQRLKECYGRRGQMTLSFDMTFLILFLTGLYEPETKVKTVNCIAHPLEKHTARINEFTDYAAAVNLLLTYYKLMDDWTDERKRKSLAAARLLRPPIRTIQKIYPAKSAKIHSSLSSLTALERSGEQSLDKMAGLFGQIMAELFTYREDEWADSLRKIGFFLGKFIYLMDAYEDVEQDLKTGSYNPLKEDFQQNPNFAQDCRQLLTLMMAECSREFETLPILLHAEILRNILYSGVWCRYTSVTARRQKVGDSKTSLPNTHTGDNNHD</sequence>
<proteinExistence type="predicted"/>
<reference evidence="1" key="2">
    <citation type="submission" date="2021-04" db="EMBL/GenBank/DDBJ databases">
        <authorList>
            <person name="Gilroy R."/>
        </authorList>
    </citation>
    <scope>NUCLEOTIDE SEQUENCE</scope>
    <source>
        <strain evidence="1">ChiSxjej1B13-11762</strain>
    </source>
</reference>
<dbReference type="InterPro" id="IPR043740">
    <property type="entry name" value="DUF5685"/>
</dbReference>
<dbReference type="Pfam" id="PF18937">
    <property type="entry name" value="DUF5685"/>
    <property type="match status" value="1"/>
</dbReference>
<reference evidence="1" key="1">
    <citation type="journal article" date="2021" name="PeerJ">
        <title>Extensive microbial diversity within the chicken gut microbiome revealed by metagenomics and culture.</title>
        <authorList>
            <person name="Gilroy R."/>
            <person name="Ravi A."/>
            <person name="Getino M."/>
            <person name="Pursley I."/>
            <person name="Horton D.L."/>
            <person name="Alikhan N.F."/>
            <person name="Baker D."/>
            <person name="Gharbi K."/>
            <person name="Hall N."/>
            <person name="Watson M."/>
            <person name="Adriaenssens E.M."/>
            <person name="Foster-Nyarko E."/>
            <person name="Jarju S."/>
            <person name="Secka A."/>
            <person name="Antonio M."/>
            <person name="Oren A."/>
            <person name="Chaudhuri R.R."/>
            <person name="La Ragione R."/>
            <person name="Hildebrand F."/>
            <person name="Pallen M.J."/>
        </authorList>
    </citation>
    <scope>NUCLEOTIDE SEQUENCE</scope>
    <source>
        <strain evidence="1">ChiSxjej1B13-11762</strain>
    </source>
</reference>
<evidence type="ECO:0000313" key="1">
    <source>
        <dbReference type="EMBL" id="HIW83606.1"/>
    </source>
</evidence>
<dbReference type="AlphaFoldDB" id="A0A9D1RBP1"/>